<evidence type="ECO:0000313" key="2">
    <source>
        <dbReference type="WBParaSite" id="nRc.2.0.1.t22011-RA"/>
    </source>
</evidence>
<name>A0A915J6E2_ROMCU</name>
<sequence>MYVHLGPEAIRHFEHSPMMAQINTATTDQFYLGISEMLEQTTPQAVAFYRLRTCRQQ</sequence>
<proteinExistence type="predicted"/>
<organism evidence="1 2">
    <name type="scientific">Romanomermis culicivorax</name>
    <name type="common">Nematode worm</name>
    <dbReference type="NCBI Taxonomy" id="13658"/>
    <lineage>
        <taxon>Eukaryota</taxon>
        <taxon>Metazoa</taxon>
        <taxon>Ecdysozoa</taxon>
        <taxon>Nematoda</taxon>
        <taxon>Enoplea</taxon>
        <taxon>Dorylaimia</taxon>
        <taxon>Mermithida</taxon>
        <taxon>Mermithoidea</taxon>
        <taxon>Mermithidae</taxon>
        <taxon>Romanomermis</taxon>
    </lineage>
</organism>
<reference evidence="2" key="1">
    <citation type="submission" date="2022-11" db="UniProtKB">
        <authorList>
            <consortium name="WormBaseParasite"/>
        </authorList>
    </citation>
    <scope>IDENTIFICATION</scope>
</reference>
<accession>A0A915J6E2</accession>
<keyword evidence="1" id="KW-1185">Reference proteome</keyword>
<dbReference type="Proteomes" id="UP000887565">
    <property type="component" value="Unplaced"/>
</dbReference>
<dbReference type="WBParaSite" id="nRc.2.0.1.t22011-RA">
    <property type="protein sequence ID" value="nRc.2.0.1.t22011-RA"/>
    <property type="gene ID" value="nRc.2.0.1.g22011"/>
</dbReference>
<dbReference type="AlphaFoldDB" id="A0A915J6E2"/>
<evidence type="ECO:0000313" key="1">
    <source>
        <dbReference type="Proteomes" id="UP000887565"/>
    </source>
</evidence>
<protein>
    <submittedName>
        <fullName evidence="2">Uncharacterized protein</fullName>
    </submittedName>
</protein>